<dbReference type="InterPro" id="IPR020904">
    <property type="entry name" value="Sc_DH/Rdtase_CS"/>
</dbReference>
<accession>A0ABS2U150</accession>
<proteinExistence type="inferred from homology"/>
<evidence type="ECO:0000259" key="2">
    <source>
        <dbReference type="SMART" id="SM00822"/>
    </source>
</evidence>
<evidence type="ECO:0000256" key="1">
    <source>
        <dbReference type="ARBA" id="ARBA00006484"/>
    </source>
</evidence>
<dbReference type="InterPro" id="IPR036291">
    <property type="entry name" value="NAD(P)-bd_dom_sf"/>
</dbReference>
<dbReference type="PRINTS" id="PR00081">
    <property type="entry name" value="GDHRDH"/>
</dbReference>
<dbReference type="RefSeq" id="WP_205362231.1">
    <property type="nucleotide sequence ID" value="NZ_JADKYB010000024.1"/>
</dbReference>
<dbReference type="SUPFAM" id="SSF51735">
    <property type="entry name" value="NAD(P)-binding Rossmann-fold domains"/>
    <property type="match status" value="1"/>
</dbReference>
<dbReference type="PANTHER" id="PTHR42760:SF135">
    <property type="entry name" value="BLL7886 PROTEIN"/>
    <property type="match status" value="1"/>
</dbReference>
<comment type="similarity">
    <text evidence="1">Belongs to the short-chain dehydrogenases/reductases (SDR) family.</text>
</comment>
<keyword evidence="4" id="KW-1185">Reference proteome</keyword>
<dbReference type="EMBL" id="JADKYB010000024">
    <property type="protein sequence ID" value="MBM9509328.1"/>
    <property type="molecule type" value="Genomic_DNA"/>
</dbReference>
<comment type="caution">
    <text evidence="3">The sequence shown here is derived from an EMBL/GenBank/DDBJ whole genome shotgun (WGS) entry which is preliminary data.</text>
</comment>
<dbReference type="SMART" id="SM00822">
    <property type="entry name" value="PKS_KR"/>
    <property type="match status" value="1"/>
</dbReference>
<organism evidence="3 4">
    <name type="scientific">Actinacidiphila acididurans</name>
    <dbReference type="NCBI Taxonomy" id="2784346"/>
    <lineage>
        <taxon>Bacteria</taxon>
        <taxon>Bacillati</taxon>
        <taxon>Actinomycetota</taxon>
        <taxon>Actinomycetes</taxon>
        <taxon>Kitasatosporales</taxon>
        <taxon>Streptomycetaceae</taxon>
        <taxon>Actinacidiphila</taxon>
    </lineage>
</organism>
<dbReference type="PROSITE" id="PS00061">
    <property type="entry name" value="ADH_SHORT"/>
    <property type="match status" value="1"/>
</dbReference>
<gene>
    <name evidence="3" type="primary">fabG</name>
    <name evidence="3" type="ORF">ITX44_33240</name>
</gene>
<dbReference type="Proteomes" id="UP000749040">
    <property type="component" value="Unassembled WGS sequence"/>
</dbReference>
<dbReference type="Gene3D" id="3.40.50.720">
    <property type="entry name" value="NAD(P)-binding Rossmann-like Domain"/>
    <property type="match status" value="1"/>
</dbReference>
<sequence length="261" mass="27650">MTDPTRTHGNNTAASDSAPRVALVAGGSRGIGRAVAVRLAEDGYDVAVCYASDDSAAREVEKEINALGRRAFVRRADVADPNAVDDLVEAVEDALGPVRVAVTSAAVLRDHPLMLMEDEDWTDVLRTNLDGVFHICRAVVGDMVRRRGGAIVTLSSIAGLHGNAGQTNYAASKAGIIGFTKSLAREVGRYGVRANAVAPGFIETDPVLALPGEVRDRFRQRVALGRYGRPEEVADLVSFLLSERAGYITGATFQIDGGMAT</sequence>
<dbReference type="PRINTS" id="PR00080">
    <property type="entry name" value="SDRFAMILY"/>
</dbReference>
<dbReference type="NCBIfam" id="NF009466">
    <property type="entry name" value="PRK12826.1-2"/>
    <property type="match status" value="1"/>
</dbReference>
<dbReference type="InterPro" id="IPR002347">
    <property type="entry name" value="SDR_fam"/>
</dbReference>
<reference evidence="3 4" key="1">
    <citation type="submission" date="2021-01" db="EMBL/GenBank/DDBJ databases">
        <title>Streptomyces acididurans sp. nov., isolated from a peat swamp forest soil.</title>
        <authorList>
            <person name="Chantavorakit T."/>
            <person name="Duangmal K."/>
        </authorList>
    </citation>
    <scope>NUCLEOTIDE SEQUENCE [LARGE SCALE GENOMIC DNA]</scope>
    <source>
        <strain evidence="3 4">KK5PA1</strain>
    </source>
</reference>
<protein>
    <submittedName>
        <fullName evidence="3">3-oxoacyl-ACP reductase FabG</fullName>
    </submittedName>
</protein>
<dbReference type="PANTHER" id="PTHR42760">
    <property type="entry name" value="SHORT-CHAIN DEHYDROGENASES/REDUCTASES FAMILY MEMBER"/>
    <property type="match status" value="1"/>
</dbReference>
<evidence type="ECO:0000313" key="3">
    <source>
        <dbReference type="EMBL" id="MBM9509328.1"/>
    </source>
</evidence>
<feature type="domain" description="Ketoreductase" evidence="2">
    <location>
        <begin position="20"/>
        <end position="200"/>
    </location>
</feature>
<dbReference type="Pfam" id="PF13561">
    <property type="entry name" value="adh_short_C2"/>
    <property type="match status" value="1"/>
</dbReference>
<evidence type="ECO:0000313" key="4">
    <source>
        <dbReference type="Proteomes" id="UP000749040"/>
    </source>
</evidence>
<dbReference type="InterPro" id="IPR057326">
    <property type="entry name" value="KR_dom"/>
</dbReference>
<name>A0ABS2U150_9ACTN</name>